<proteinExistence type="predicted"/>
<dbReference type="OrthoDB" id="3365698at2759"/>
<sequence>MSTAPRFEQLHIFPDSPTDADVPLARIMVHKAKKELEELKARVAELEKYIARTERFIFSINRLPPEILSLVFLYTLLPPTAPPPRQVVLAAPWLVSQVCKHWRRVALASHELWSFPAIHLYPNQSISQLNLHLSRSGNVRLHPTLAAEPRTMRHLSYLLRTVVGSSARWSTLILAFDWTLPNLQAQLASLQGNVSELEELQIEGVWSQGTALAEGDRLKVFSLAPRLRKLSVKSVCEPVVSLVIPWHQLTHYRAVGTAHEHLSVLRRCPTLIAVDLIFSTASSVAVEAPPVQLPHLVQIRVDSEFLRVLSLPNVQDISVQRGPEGDAFIPLLDLIRRDHPPLASVSLVRSALVAPTLVSVVEQSPMIETLRIHVGRGDTAAVNEFIARLTIDPTHVDCFAPNLATLELNGRGAYDQERLVAMVKSRREYPAIQTGCRCRPIRRLVIETAPNKTLSSTTVEDLRALMRTGLYLSISTSFLSNGAADPPYWITNFALWKSWN</sequence>
<dbReference type="EMBL" id="JACAZH010000034">
    <property type="protein sequence ID" value="KAF7337410.1"/>
    <property type="molecule type" value="Genomic_DNA"/>
</dbReference>
<evidence type="ECO:0000256" key="1">
    <source>
        <dbReference type="SAM" id="Coils"/>
    </source>
</evidence>
<feature type="coiled-coil region" evidence="1">
    <location>
        <begin position="29"/>
        <end position="56"/>
    </location>
</feature>
<dbReference type="AlphaFoldDB" id="A0A8H6X9Z3"/>
<evidence type="ECO:0000313" key="2">
    <source>
        <dbReference type="EMBL" id="KAF7337410.1"/>
    </source>
</evidence>
<evidence type="ECO:0000313" key="3">
    <source>
        <dbReference type="Proteomes" id="UP000623467"/>
    </source>
</evidence>
<name>A0A8H6X9Z3_9AGAR</name>
<gene>
    <name evidence="2" type="ORF">MSAN_02267400</name>
</gene>
<accession>A0A8H6X9Z3</accession>
<comment type="caution">
    <text evidence="2">The sequence shown here is derived from an EMBL/GenBank/DDBJ whole genome shotgun (WGS) entry which is preliminary data.</text>
</comment>
<keyword evidence="3" id="KW-1185">Reference proteome</keyword>
<protein>
    <submittedName>
        <fullName evidence="2">F-box domain-containing protein</fullName>
    </submittedName>
</protein>
<dbReference type="Gene3D" id="1.20.1280.50">
    <property type="match status" value="1"/>
</dbReference>
<dbReference type="Proteomes" id="UP000623467">
    <property type="component" value="Unassembled WGS sequence"/>
</dbReference>
<keyword evidence="1" id="KW-0175">Coiled coil</keyword>
<reference evidence="2" key="1">
    <citation type="submission" date="2020-05" db="EMBL/GenBank/DDBJ databases">
        <title>Mycena genomes resolve the evolution of fungal bioluminescence.</title>
        <authorList>
            <person name="Tsai I.J."/>
        </authorList>
    </citation>
    <scope>NUCLEOTIDE SEQUENCE</scope>
    <source>
        <strain evidence="2">160909Yilan</strain>
    </source>
</reference>
<organism evidence="2 3">
    <name type="scientific">Mycena sanguinolenta</name>
    <dbReference type="NCBI Taxonomy" id="230812"/>
    <lineage>
        <taxon>Eukaryota</taxon>
        <taxon>Fungi</taxon>
        <taxon>Dikarya</taxon>
        <taxon>Basidiomycota</taxon>
        <taxon>Agaricomycotina</taxon>
        <taxon>Agaricomycetes</taxon>
        <taxon>Agaricomycetidae</taxon>
        <taxon>Agaricales</taxon>
        <taxon>Marasmiineae</taxon>
        <taxon>Mycenaceae</taxon>
        <taxon>Mycena</taxon>
    </lineage>
</organism>